<dbReference type="Gene3D" id="3.20.20.80">
    <property type="entry name" value="Glycosidases"/>
    <property type="match status" value="1"/>
</dbReference>
<organism evidence="14 15">
    <name type="scientific">Syncephalastrum racemosum</name>
    <name type="common">Filamentous fungus</name>
    <dbReference type="NCBI Taxonomy" id="13706"/>
    <lineage>
        <taxon>Eukaryota</taxon>
        <taxon>Fungi</taxon>
        <taxon>Fungi incertae sedis</taxon>
        <taxon>Mucoromycota</taxon>
        <taxon>Mucoromycotina</taxon>
        <taxon>Mucoromycetes</taxon>
        <taxon>Mucorales</taxon>
        <taxon>Syncephalastraceae</taxon>
        <taxon>Syncephalastrum</taxon>
    </lineage>
</organism>
<dbReference type="SUPFAM" id="SSF74650">
    <property type="entry name" value="Galactose mutarotase-like"/>
    <property type="match status" value="1"/>
</dbReference>
<dbReference type="PROSITE" id="PS00129">
    <property type="entry name" value="GLYCOSYL_HYDROL_F31_1"/>
    <property type="match status" value="1"/>
</dbReference>
<evidence type="ECO:0000259" key="13">
    <source>
        <dbReference type="Pfam" id="PF21365"/>
    </source>
</evidence>
<feature type="domain" description="Glycoside hydrolase family 31 TIM barrel" evidence="11">
    <location>
        <begin position="269"/>
        <end position="657"/>
    </location>
</feature>
<evidence type="ECO:0000256" key="6">
    <source>
        <dbReference type="ARBA" id="ARBA00023180"/>
    </source>
</evidence>
<dbReference type="FunCoup" id="A0A1X2H5A3">
    <property type="interactions" value="64"/>
</dbReference>
<dbReference type="AlphaFoldDB" id="A0A1X2H5A3"/>
<dbReference type="InterPro" id="IPR025887">
    <property type="entry name" value="Glyco_hydro_31_N_dom"/>
</dbReference>
<dbReference type="OMA" id="TTEEMCT"/>
<dbReference type="InterPro" id="IPR030458">
    <property type="entry name" value="Glyco_hydro_31_AS"/>
</dbReference>
<dbReference type="Pfam" id="PF21365">
    <property type="entry name" value="Glyco_hydro_31_3rd"/>
    <property type="match status" value="1"/>
</dbReference>
<evidence type="ECO:0000256" key="2">
    <source>
        <dbReference type="ARBA" id="ARBA00007806"/>
    </source>
</evidence>
<reference evidence="14 15" key="1">
    <citation type="submission" date="2016-07" db="EMBL/GenBank/DDBJ databases">
        <title>Pervasive Adenine N6-methylation of Active Genes in Fungi.</title>
        <authorList>
            <consortium name="DOE Joint Genome Institute"/>
            <person name="Mondo S.J."/>
            <person name="Dannebaum R.O."/>
            <person name="Kuo R.C."/>
            <person name="Labutti K."/>
            <person name="Haridas S."/>
            <person name="Kuo A."/>
            <person name="Salamov A."/>
            <person name="Ahrendt S.R."/>
            <person name="Lipzen A."/>
            <person name="Sullivan W."/>
            <person name="Andreopoulos W.B."/>
            <person name="Clum A."/>
            <person name="Lindquist E."/>
            <person name="Daum C."/>
            <person name="Ramamoorthy G.K."/>
            <person name="Gryganskyi A."/>
            <person name="Culley D."/>
            <person name="Magnuson J.K."/>
            <person name="James T.Y."/>
            <person name="O'Malley M.A."/>
            <person name="Stajich J.E."/>
            <person name="Spatafora J.W."/>
            <person name="Visel A."/>
            <person name="Grigoriev I.V."/>
        </authorList>
    </citation>
    <scope>NUCLEOTIDE SEQUENCE [LARGE SCALE GENOMIC DNA]</scope>
    <source>
        <strain evidence="14 15">NRRL 2496</strain>
    </source>
</reference>
<dbReference type="InterPro" id="IPR017853">
    <property type="entry name" value="GH"/>
</dbReference>
<keyword evidence="5 9" id="KW-0378">Hydrolase</keyword>
<comment type="caution">
    <text evidence="14">The sequence shown here is derived from an EMBL/GenBank/DDBJ whole genome shotgun (WGS) entry which is preliminary data.</text>
</comment>
<dbReference type="PROSITE" id="PS00707">
    <property type="entry name" value="GLYCOSYL_HYDROL_F31_2"/>
    <property type="match status" value="1"/>
</dbReference>
<evidence type="ECO:0000256" key="5">
    <source>
        <dbReference type="ARBA" id="ARBA00022801"/>
    </source>
</evidence>
<protein>
    <recommendedName>
        <fullName evidence="3">alpha-glucosidase</fullName>
        <ecNumber evidence="3">3.2.1.20</ecNumber>
    </recommendedName>
    <alternativeName>
        <fullName evidence="8">Maltase</fullName>
    </alternativeName>
</protein>
<dbReference type="InterPro" id="IPR013780">
    <property type="entry name" value="Glyco_hydro_b"/>
</dbReference>
<keyword evidence="4 10" id="KW-0732">Signal</keyword>
<evidence type="ECO:0000256" key="9">
    <source>
        <dbReference type="RuleBase" id="RU361185"/>
    </source>
</evidence>
<dbReference type="CDD" id="cd06602">
    <property type="entry name" value="GH31_MGAM_SI_GAA"/>
    <property type="match status" value="1"/>
</dbReference>
<evidence type="ECO:0000256" key="8">
    <source>
        <dbReference type="ARBA" id="ARBA00041343"/>
    </source>
</evidence>
<evidence type="ECO:0000259" key="12">
    <source>
        <dbReference type="Pfam" id="PF13802"/>
    </source>
</evidence>
<feature type="signal peptide" evidence="10">
    <location>
        <begin position="1"/>
        <end position="20"/>
    </location>
</feature>
<dbReference type="GO" id="GO:0005975">
    <property type="term" value="P:carbohydrate metabolic process"/>
    <property type="evidence" value="ECO:0007669"/>
    <property type="project" value="InterPro"/>
</dbReference>
<evidence type="ECO:0000313" key="14">
    <source>
        <dbReference type="EMBL" id="ORY93594.1"/>
    </source>
</evidence>
<dbReference type="Proteomes" id="UP000242180">
    <property type="component" value="Unassembled WGS sequence"/>
</dbReference>
<dbReference type="EC" id="3.2.1.20" evidence="3"/>
<dbReference type="SUPFAM" id="SSF51445">
    <property type="entry name" value="(Trans)glycosidases"/>
    <property type="match status" value="1"/>
</dbReference>
<dbReference type="SMR" id="A0A1X2H5A3"/>
<comment type="similarity">
    <text evidence="2 9">Belongs to the glycosyl hydrolase 31 family.</text>
</comment>
<dbReference type="CDD" id="cd14752">
    <property type="entry name" value="GH31_N"/>
    <property type="match status" value="1"/>
</dbReference>
<keyword evidence="15" id="KW-1185">Reference proteome</keyword>
<evidence type="ECO:0000256" key="7">
    <source>
        <dbReference type="ARBA" id="ARBA00023295"/>
    </source>
</evidence>
<dbReference type="OrthoDB" id="5839090at2759"/>
<dbReference type="InParanoid" id="A0A1X2H5A3"/>
<dbReference type="InterPro" id="IPR030459">
    <property type="entry name" value="Glyco_hydro_31_CS"/>
</dbReference>
<evidence type="ECO:0000256" key="10">
    <source>
        <dbReference type="SAM" id="SignalP"/>
    </source>
</evidence>
<keyword evidence="6" id="KW-0325">Glycoprotein</keyword>
<dbReference type="Pfam" id="PF01055">
    <property type="entry name" value="Glyco_hydro_31_2nd"/>
    <property type="match status" value="1"/>
</dbReference>
<dbReference type="SUPFAM" id="SSF51011">
    <property type="entry name" value="Glycosyl hydrolase domain"/>
    <property type="match status" value="1"/>
</dbReference>
<dbReference type="GO" id="GO:0090599">
    <property type="term" value="F:alpha-glucosidase activity"/>
    <property type="evidence" value="ECO:0007669"/>
    <property type="project" value="UniProtKB-ARBA"/>
</dbReference>
<feature type="chain" id="PRO_5013208035" description="alpha-glucosidase" evidence="10">
    <location>
        <begin position="21"/>
        <end position="871"/>
    </location>
</feature>
<keyword evidence="7 9" id="KW-0326">Glycosidase</keyword>
<evidence type="ECO:0000259" key="11">
    <source>
        <dbReference type="Pfam" id="PF01055"/>
    </source>
</evidence>
<name>A0A1X2H5A3_SYNRA</name>
<dbReference type="PANTHER" id="PTHR22762">
    <property type="entry name" value="ALPHA-GLUCOSIDASE"/>
    <property type="match status" value="1"/>
</dbReference>
<feature type="domain" description="Glycoside hydrolase family 31 N-terminal" evidence="12">
    <location>
        <begin position="121"/>
        <end position="224"/>
    </location>
</feature>
<dbReference type="InterPro" id="IPR011013">
    <property type="entry name" value="Gal_mutarotase_sf_dom"/>
</dbReference>
<accession>A0A1X2H5A3</accession>
<dbReference type="EMBL" id="MCGN01000009">
    <property type="protein sequence ID" value="ORY93594.1"/>
    <property type="molecule type" value="Genomic_DNA"/>
</dbReference>
<feature type="domain" description="Glycosyl hydrolase family 31 C-terminal" evidence="13">
    <location>
        <begin position="665"/>
        <end position="751"/>
    </location>
</feature>
<dbReference type="STRING" id="13706.A0A1X2H5A3"/>
<dbReference type="InterPro" id="IPR048395">
    <property type="entry name" value="Glyco_hydro_31_C"/>
</dbReference>
<dbReference type="GO" id="GO:0030246">
    <property type="term" value="F:carbohydrate binding"/>
    <property type="evidence" value="ECO:0007669"/>
    <property type="project" value="InterPro"/>
</dbReference>
<dbReference type="InterPro" id="IPR000322">
    <property type="entry name" value="Glyco_hydro_31_TIM"/>
</dbReference>
<comment type="catalytic activity">
    <reaction evidence="1">
        <text>Hydrolysis of terminal, non-reducing (1-&gt;4)-linked alpha-D-glucose residues with release of alpha-D-glucose.</text>
        <dbReference type="EC" id="3.2.1.20"/>
    </reaction>
</comment>
<evidence type="ECO:0000256" key="3">
    <source>
        <dbReference type="ARBA" id="ARBA00012741"/>
    </source>
</evidence>
<gene>
    <name evidence="14" type="ORF">BCR43DRAFT_566119</name>
</gene>
<dbReference type="PANTHER" id="PTHR22762:SF133">
    <property type="entry name" value="P-TYPE DOMAIN-CONTAINING PROTEIN"/>
    <property type="match status" value="1"/>
</dbReference>
<evidence type="ECO:0000313" key="15">
    <source>
        <dbReference type="Proteomes" id="UP000242180"/>
    </source>
</evidence>
<sequence>MKVVSSILVAVAMLAFSAHAEPNYDVSKSAAGYKIDGSVKHTKTGLEIPLAFNSRKSGGKNLFGNTVDDLVVTVDYETADRLHVKIADKDQKQYTVPDSELGLVRPSIKHAAHNPNYEFKYTNRPFGFQVIRKSDKAKLFDTTDYPLVFEDQYLEVSTALPEDASIYGLGETTAPFLRHRNVTTLWARDIATPFYENQYGAHPYYTEIRNGKAHGTFLLNSHGMDVFFTGDGRLTYKVIGGVLDFYFFVPKDNTPNGVLTSYTDLIGKPFMPALWMLGWHHCRYGYKNMSHVQHVIDGYKDADIPLETVWIDIDYMDRRKDFTFDPVNFPKDEMIALSKQLHSNKQRFVTMVDPALSTNTSYAPYTRGQEMDVFLKNSDGSEFIGQVWPGYTAFPDWWHPNATEFWGKEMSDWINLLDLDGIWIDMNEPSSFCTGSCGDGKRDEVPPLSWNLPDDEAAALREKWLKELEARGTSVPGDKRNLLYPKYNINNGAGYLSERTAPTTALHHGGIPHYDIHNLYGHAEGYISRDVMLKNRPNDRVFLLTRSSFAGSGRNVGHWTGDNHSLWAYLKSSISEIFNFNMFGVSFSGADVCGFNDNTTETLCTRWSELGAFYPFARNHNNDAASDQEPFLWKSTTEASRIALGIRYSLLPYYYTLFEESHRIGTGVWRPLVFEYPEDKYLANDYQVLVGKDLLISPVVTENATTVDAQFPKGVWYDWYDYETVIHGETEKTLDAPLTHIPLHVRGGAILPLKTPKYSVEETYETPYTLLIALDENNEAEGRLYIDDGRSVKQHGTSDITFTFKHGKLQAKGDFGYKKAEKLETIKVIGGKKFSKATYKGHKLDVSNKDGALVLSDAGIKLTGGFTIQFA</sequence>
<evidence type="ECO:0000256" key="1">
    <source>
        <dbReference type="ARBA" id="ARBA00001657"/>
    </source>
</evidence>
<dbReference type="Gene3D" id="2.60.40.1180">
    <property type="entry name" value="Golgi alpha-mannosidase II"/>
    <property type="match status" value="2"/>
</dbReference>
<evidence type="ECO:0000256" key="4">
    <source>
        <dbReference type="ARBA" id="ARBA00022729"/>
    </source>
</evidence>
<dbReference type="Gene3D" id="2.60.40.1760">
    <property type="entry name" value="glycosyl hydrolase (family 31)"/>
    <property type="match status" value="1"/>
</dbReference>
<dbReference type="Pfam" id="PF13802">
    <property type="entry name" value="Gal_mutarotas_2"/>
    <property type="match status" value="1"/>
</dbReference>
<proteinExistence type="inferred from homology"/>